<dbReference type="AlphaFoldDB" id="A0A9Q0AZR0"/>
<dbReference type="Proteomes" id="UP001056436">
    <property type="component" value="Unassembled WGS sequence"/>
</dbReference>
<organism evidence="1 2">
    <name type="scientific">Colletotrichum abscissum</name>
    <dbReference type="NCBI Taxonomy" id="1671311"/>
    <lineage>
        <taxon>Eukaryota</taxon>
        <taxon>Fungi</taxon>
        <taxon>Dikarya</taxon>
        <taxon>Ascomycota</taxon>
        <taxon>Pezizomycotina</taxon>
        <taxon>Sordariomycetes</taxon>
        <taxon>Hypocreomycetidae</taxon>
        <taxon>Glomerellales</taxon>
        <taxon>Glomerellaceae</taxon>
        <taxon>Colletotrichum</taxon>
        <taxon>Colletotrichum acutatum species complex</taxon>
    </lineage>
</organism>
<evidence type="ECO:0000313" key="2">
    <source>
        <dbReference type="Proteomes" id="UP001056436"/>
    </source>
</evidence>
<reference evidence="1" key="1">
    <citation type="submission" date="2019-01" db="EMBL/GenBank/DDBJ databases">
        <title>Colletotrichum abscissum LGMF1257.</title>
        <authorList>
            <person name="Baroncelli R."/>
        </authorList>
    </citation>
    <scope>NUCLEOTIDE SEQUENCE</scope>
    <source>
        <strain evidence="1">Ca142</strain>
    </source>
</reference>
<dbReference type="EMBL" id="SDAQ01000111">
    <property type="protein sequence ID" value="KAI3537826.1"/>
    <property type="molecule type" value="Genomic_DNA"/>
</dbReference>
<keyword evidence="2" id="KW-1185">Reference proteome</keyword>
<proteinExistence type="predicted"/>
<protein>
    <submittedName>
        <fullName evidence="1">Uncharacterized protein</fullName>
    </submittedName>
</protein>
<comment type="caution">
    <text evidence="1">The sequence shown here is derived from an EMBL/GenBank/DDBJ whole genome shotgun (WGS) entry which is preliminary data.</text>
</comment>
<evidence type="ECO:0000313" key="1">
    <source>
        <dbReference type="EMBL" id="KAI3537826.1"/>
    </source>
</evidence>
<gene>
    <name evidence="1" type="ORF">CABS02_11977</name>
</gene>
<accession>A0A9Q0AZR0</accession>
<name>A0A9Q0AZR0_9PEZI</name>
<sequence length="37" mass="4118">MTGSIPVGIFCLANRVADGRRISRLGRAKSVRLRNFE</sequence>